<proteinExistence type="predicted"/>
<accession>A0A0K1NPD4</accession>
<dbReference type="KEGG" id="pfus:ADJ77_12375"/>
<dbReference type="STRING" id="1236517.ADJ77_12375"/>
<evidence type="ECO:0000313" key="1">
    <source>
        <dbReference type="EMBL" id="AKU70531.1"/>
    </source>
</evidence>
<organism evidence="1 2">
    <name type="scientific">Prevotella fusca JCM 17724</name>
    <dbReference type="NCBI Taxonomy" id="1236517"/>
    <lineage>
        <taxon>Bacteria</taxon>
        <taxon>Pseudomonadati</taxon>
        <taxon>Bacteroidota</taxon>
        <taxon>Bacteroidia</taxon>
        <taxon>Bacteroidales</taxon>
        <taxon>Prevotellaceae</taxon>
        <taxon>Prevotella</taxon>
    </lineage>
</organism>
<gene>
    <name evidence="1" type="ORF">ADJ77_12375</name>
</gene>
<dbReference type="AlphaFoldDB" id="A0A0K1NPD4"/>
<dbReference type="Proteomes" id="UP000060345">
    <property type="component" value="Chromosome 2"/>
</dbReference>
<sequence length="62" mass="7323">MQAFGKTKEQQLAVGSWLCDYTESQQPFDKIRHWQTYKEVADVANEAYDWKIERGQNKSVKL</sequence>
<reference evidence="1 2" key="1">
    <citation type="submission" date="2015-07" db="EMBL/GenBank/DDBJ databases">
        <authorList>
            <person name="Noorani M."/>
        </authorList>
    </citation>
    <scope>NUCLEOTIDE SEQUENCE [LARGE SCALE GENOMIC DNA]</scope>
    <source>
        <strain evidence="1 2">W1435</strain>
    </source>
</reference>
<evidence type="ECO:0000313" key="2">
    <source>
        <dbReference type="Proteomes" id="UP000060345"/>
    </source>
</evidence>
<dbReference type="RefSeq" id="WP_025078926.1">
    <property type="nucleotide sequence ID" value="NZ_BAKO01000031.1"/>
</dbReference>
<protein>
    <submittedName>
        <fullName evidence="1">Uncharacterized protein</fullName>
    </submittedName>
</protein>
<name>A0A0K1NPD4_9BACT</name>
<dbReference type="EMBL" id="CP012075">
    <property type="protein sequence ID" value="AKU70531.1"/>
    <property type="molecule type" value="Genomic_DNA"/>
</dbReference>